<dbReference type="Proteomes" id="UP000824633">
    <property type="component" value="Chromosome"/>
</dbReference>
<feature type="transmembrane region" description="Helical" evidence="1">
    <location>
        <begin position="67"/>
        <end position="86"/>
    </location>
</feature>
<keyword evidence="1" id="KW-0472">Membrane</keyword>
<dbReference type="RefSeq" id="WP_224035391.1">
    <property type="nucleotide sequence ID" value="NZ_AP024849.1"/>
</dbReference>
<evidence type="ECO:0000313" key="2">
    <source>
        <dbReference type="EMBL" id="BCZ49189.1"/>
    </source>
</evidence>
<keyword evidence="3" id="KW-1185">Reference proteome</keyword>
<evidence type="ECO:0000256" key="1">
    <source>
        <dbReference type="SAM" id="Phobius"/>
    </source>
</evidence>
<keyword evidence="1" id="KW-1133">Transmembrane helix</keyword>
<gene>
    <name evidence="2" type="ORF">psyc5s11_52560</name>
</gene>
<dbReference type="Pfam" id="PF01252">
    <property type="entry name" value="Peptidase_A8"/>
    <property type="match status" value="1"/>
</dbReference>
<evidence type="ECO:0000313" key="3">
    <source>
        <dbReference type="Proteomes" id="UP000824633"/>
    </source>
</evidence>
<dbReference type="InterPro" id="IPR001872">
    <property type="entry name" value="Peptidase_A8"/>
</dbReference>
<name>A0ABN6J4D7_9CLOT</name>
<protein>
    <recommendedName>
        <fullName evidence="4">Signal peptidase II</fullName>
    </recommendedName>
</protein>
<feature type="transmembrane region" description="Helical" evidence="1">
    <location>
        <begin position="158"/>
        <end position="177"/>
    </location>
</feature>
<proteinExistence type="predicted"/>
<evidence type="ECO:0008006" key="4">
    <source>
        <dbReference type="Google" id="ProtNLM"/>
    </source>
</evidence>
<feature type="transmembrane region" description="Helical" evidence="1">
    <location>
        <begin position="35"/>
        <end position="55"/>
    </location>
</feature>
<feature type="transmembrane region" description="Helical" evidence="1">
    <location>
        <begin position="7"/>
        <end position="29"/>
    </location>
</feature>
<feature type="transmembrane region" description="Helical" evidence="1">
    <location>
        <begin position="197"/>
        <end position="216"/>
    </location>
</feature>
<sequence>MKNKKVLTISILPLIWVIYILFELITGRITDFQTILFNILLIILFALVGLFTYNFGIKHENGFKSTILLFLFLFLLSFDQCIKILIKLFWFNNDFPIINGMLYFNPIINTDGSWLNARFGTSVSFPILITLNILAIFIFIEVYRYYLHKGNKDFWSDMCFIFVFCGALCSLIDKVFYGGSLDFIGISNLFIADIKDLYINLGILFFALTMFNNGYLSSNNEDTSFKEDLQMLKKFLLFIKDDIYNNFKSF</sequence>
<organism evidence="2 3">
    <name type="scientific">Clostridium gelidum</name>
    <dbReference type="NCBI Taxonomy" id="704125"/>
    <lineage>
        <taxon>Bacteria</taxon>
        <taxon>Bacillati</taxon>
        <taxon>Bacillota</taxon>
        <taxon>Clostridia</taxon>
        <taxon>Eubacteriales</taxon>
        <taxon>Clostridiaceae</taxon>
        <taxon>Clostridium</taxon>
    </lineage>
</organism>
<keyword evidence="1" id="KW-0812">Transmembrane</keyword>
<feature type="transmembrane region" description="Helical" evidence="1">
    <location>
        <begin position="123"/>
        <end position="146"/>
    </location>
</feature>
<dbReference type="EMBL" id="AP024849">
    <property type="protein sequence ID" value="BCZ49189.1"/>
    <property type="molecule type" value="Genomic_DNA"/>
</dbReference>
<accession>A0ABN6J4D7</accession>
<reference evidence="3" key="1">
    <citation type="submission" date="2021-07" db="EMBL/GenBank/DDBJ databases">
        <title>Complete genome sequencing of a Clostridium isolate.</title>
        <authorList>
            <person name="Ueki A."/>
            <person name="Tonouchi A."/>
        </authorList>
    </citation>
    <scope>NUCLEOTIDE SEQUENCE [LARGE SCALE GENOMIC DNA]</scope>
    <source>
        <strain evidence="3">C5S11</strain>
    </source>
</reference>